<keyword evidence="1" id="KW-0805">Transcription regulation</keyword>
<dbReference type="InterPro" id="IPR010982">
    <property type="entry name" value="Lambda_DNA-bd_dom_sf"/>
</dbReference>
<dbReference type="SMART" id="SM00530">
    <property type="entry name" value="HTH_XRE"/>
    <property type="match status" value="1"/>
</dbReference>
<dbReference type="Pfam" id="PF07883">
    <property type="entry name" value="Cupin_2"/>
    <property type="match status" value="1"/>
</dbReference>
<dbReference type="Gene3D" id="2.60.120.10">
    <property type="entry name" value="Jelly Rolls"/>
    <property type="match status" value="1"/>
</dbReference>
<keyword evidence="3" id="KW-0804">Transcription</keyword>
<gene>
    <name evidence="5" type="ORF">JOC27_001120</name>
</gene>
<dbReference type="CDD" id="cd00093">
    <property type="entry name" value="HTH_XRE"/>
    <property type="match status" value="1"/>
</dbReference>
<evidence type="ECO:0000313" key="6">
    <source>
        <dbReference type="Proteomes" id="UP000823201"/>
    </source>
</evidence>
<dbReference type="PROSITE" id="PS50943">
    <property type="entry name" value="HTH_CROC1"/>
    <property type="match status" value="1"/>
</dbReference>
<dbReference type="InterPro" id="IPR011051">
    <property type="entry name" value="RmlC_Cupin_sf"/>
</dbReference>
<evidence type="ECO:0000256" key="1">
    <source>
        <dbReference type="ARBA" id="ARBA00023015"/>
    </source>
</evidence>
<dbReference type="Gene3D" id="1.10.260.40">
    <property type="entry name" value="lambda repressor-like DNA-binding domains"/>
    <property type="match status" value="1"/>
</dbReference>
<proteinExistence type="predicted"/>
<dbReference type="SUPFAM" id="SSF51182">
    <property type="entry name" value="RmlC-like cupins"/>
    <property type="match status" value="1"/>
</dbReference>
<accession>A0ABS2Q7U0</accession>
<dbReference type="RefSeq" id="WP_205006000.1">
    <property type="nucleotide sequence ID" value="NZ_CBCRXA010000005.1"/>
</dbReference>
<organism evidence="5 6">
    <name type="scientific">Sporolactobacillus spathodeae</name>
    <dbReference type="NCBI Taxonomy" id="1465502"/>
    <lineage>
        <taxon>Bacteria</taxon>
        <taxon>Bacillati</taxon>
        <taxon>Bacillota</taxon>
        <taxon>Bacilli</taxon>
        <taxon>Bacillales</taxon>
        <taxon>Sporolactobacillaceae</taxon>
        <taxon>Sporolactobacillus</taxon>
    </lineage>
</organism>
<dbReference type="PANTHER" id="PTHR46797:SF23">
    <property type="entry name" value="HTH-TYPE TRANSCRIPTIONAL REGULATOR SUTR"/>
    <property type="match status" value="1"/>
</dbReference>
<evidence type="ECO:0000256" key="2">
    <source>
        <dbReference type="ARBA" id="ARBA00023125"/>
    </source>
</evidence>
<comment type="caution">
    <text evidence="5">The sequence shown here is derived from an EMBL/GenBank/DDBJ whole genome shotgun (WGS) entry which is preliminary data.</text>
</comment>
<evidence type="ECO:0000256" key="3">
    <source>
        <dbReference type="ARBA" id="ARBA00023163"/>
    </source>
</evidence>
<dbReference type="PANTHER" id="PTHR46797">
    <property type="entry name" value="HTH-TYPE TRANSCRIPTIONAL REGULATOR"/>
    <property type="match status" value="1"/>
</dbReference>
<keyword evidence="2" id="KW-0238">DNA-binding</keyword>
<feature type="domain" description="HTH cro/C1-type" evidence="4">
    <location>
        <begin position="12"/>
        <end position="66"/>
    </location>
</feature>
<dbReference type="EMBL" id="JAFBEV010000007">
    <property type="protein sequence ID" value="MBM7657671.1"/>
    <property type="molecule type" value="Genomic_DNA"/>
</dbReference>
<dbReference type="InterPro" id="IPR014710">
    <property type="entry name" value="RmlC-like_jellyroll"/>
</dbReference>
<reference evidence="5 6" key="1">
    <citation type="submission" date="2021-01" db="EMBL/GenBank/DDBJ databases">
        <title>Genomic Encyclopedia of Type Strains, Phase IV (KMG-IV): sequencing the most valuable type-strain genomes for metagenomic binning, comparative biology and taxonomic classification.</title>
        <authorList>
            <person name="Goeker M."/>
        </authorList>
    </citation>
    <scope>NUCLEOTIDE SEQUENCE [LARGE SCALE GENOMIC DNA]</scope>
    <source>
        <strain evidence="5 6">DSM 100968</strain>
    </source>
</reference>
<dbReference type="CDD" id="cd02209">
    <property type="entry name" value="cupin_XRE_C"/>
    <property type="match status" value="1"/>
</dbReference>
<dbReference type="SUPFAM" id="SSF47413">
    <property type="entry name" value="lambda repressor-like DNA-binding domains"/>
    <property type="match status" value="1"/>
</dbReference>
<name>A0ABS2Q7U0_9BACL</name>
<dbReference type="InterPro" id="IPR050807">
    <property type="entry name" value="TransReg_Diox_bact_type"/>
</dbReference>
<dbReference type="InterPro" id="IPR013096">
    <property type="entry name" value="Cupin_2"/>
</dbReference>
<protein>
    <submittedName>
        <fullName evidence="5">Transcriptional regulator with XRE-family HTH domain</fullName>
    </submittedName>
</protein>
<evidence type="ECO:0000313" key="5">
    <source>
        <dbReference type="EMBL" id="MBM7657671.1"/>
    </source>
</evidence>
<evidence type="ECO:0000259" key="4">
    <source>
        <dbReference type="PROSITE" id="PS50943"/>
    </source>
</evidence>
<dbReference type="Pfam" id="PF01381">
    <property type="entry name" value="HTH_3"/>
    <property type="match status" value="1"/>
</dbReference>
<keyword evidence="6" id="KW-1185">Reference proteome</keyword>
<dbReference type="Proteomes" id="UP000823201">
    <property type="component" value="Unassembled WGS sequence"/>
</dbReference>
<sequence>MDDLQHDIARNLKKIRLQKGLSLDQAATRTGVSKSMLAQIEREKSNPSISTLWKIATGLQISFSSFMEKEDTAIEKVVFKKLTPAIDDQEMYRVYSLFSFHPEKKFEIYSAHLAAGSFHHAEAHSGEEYLLVAAGAISLTVHGKTQVLETGDALHFVPNDVHDYTNNGAEEAVFFDLIYYPR</sequence>
<dbReference type="InterPro" id="IPR001387">
    <property type="entry name" value="Cro/C1-type_HTH"/>
</dbReference>